<reference evidence="4 5" key="2">
    <citation type="journal article" date="2012" name="Stand. Genomic Sci.">
        <title>Complete Genome Sequence of Clostridium clariflavum DSM 19732.</title>
        <authorList>
            <person name="Izquierdo J.A."/>
            <person name="Goodwin L."/>
            <person name="Davenport K.W."/>
            <person name="Teshima H."/>
            <person name="Bruce D."/>
            <person name="Detter C."/>
            <person name="Tapia R."/>
            <person name="Han S."/>
            <person name="Land M."/>
            <person name="Hauser L."/>
            <person name="Jeffries C.D."/>
            <person name="Han J."/>
            <person name="Pitluck S."/>
            <person name="Nolan M."/>
            <person name="Chen A."/>
            <person name="Huntemann M."/>
            <person name="Mavromatis K."/>
            <person name="Mikhailova N."/>
            <person name="Liolios K."/>
            <person name="Woyke T."/>
            <person name="Lynd L.R."/>
        </authorList>
    </citation>
    <scope>NUCLEOTIDE SEQUENCE [LARGE SCALE GENOMIC DNA]</scope>
    <source>
        <strain evidence="5">DSM 19732 / NBRC 101661 / EBR45</strain>
    </source>
</reference>
<evidence type="ECO:0000256" key="2">
    <source>
        <dbReference type="ARBA" id="ARBA00022840"/>
    </source>
</evidence>
<keyword evidence="1" id="KW-0547">Nucleotide-binding</keyword>
<evidence type="ECO:0000259" key="3">
    <source>
        <dbReference type="PROSITE" id="PS50893"/>
    </source>
</evidence>
<dbReference type="SMART" id="SM00382">
    <property type="entry name" value="AAA"/>
    <property type="match status" value="1"/>
</dbReference>
<feature type="domain" description="ABC transporter" evidence="3">
    <location>
        <begin position="2"/>
        <end position="233"/>
    </location>
</feature>
<evidence type="ECO:0000256" key="1">
    <source>
        <dbReference type="ARBA" id="ARBA00022741"/>
    </source>
</evidence>
<accession>G8LZQ2</accession>
<dbReference type="STRING" id="720554.Clocl_1301"/>
<dbReference type="eggNOG" id="COG1118">
    <property type="taxonomic scope" value="Bacteria"/>
</dbReference>
<dbReference type="RefSeq" id="WP_014254567.1">
    <property type="nucleotide sequence ID" value="NC_016627.1"/>
</dbReference>
<dbReference type="InterPro" id="IPR027417">
    <property type="entry name" value="P-loop_NTPase"/>
</dbReference>
<dbReference type="OrthoDB" id="9802264at2"/>
<organism evidence="4 5">
    <name type="scientific">Acetivibrio clariflavus (strain DSM 19732 / NBRC 101661 / EBR45)</name>
    <name type="common">Clostridium clariflavum</name>
    <dbReference type="NCBI Taxonomy" id="720554"/>
    <lineage>
        <taxon>Bacteria</taxon>
        <taxon>Bacillati</taxon>
        <taxon>Bacillota</taxon>
        <taxon>Clostridia</taxon>
        <taxon>Eubacteriales</taxon>
        <taxon>Oscillospiraceae</taxon>
        <taxon>Acetivibrio</taxon>
    </lineage>
</organism>
<dbReference type="SUPFAM" id="SSF52540">
    <property type="entry name" value="P-loop containing nucleoside triphosphate hydrolases"/>
    <property type="match status" value="1"/>
</dbReference>
<keyword evidence="2" id="KW-0067">ATP-binding</keyword>
<dbReference type="Pfam" id="PF00005">
    <property type="entry name" value="ABC_tran"/>
    <property type="match status" value="1"/>
</dbReference>
<dbReference type="PANTHER" id="PTHR43514:SF1">
    <property type="entry name" value="SULFATE_THIOSULFATE IMPORT ATP-BINDING PROTEIN CYSA"/>
    <property type="match status" value="1"/>
</dbReference>
<dbReference type="GO" id="GO:0005524">
    <property type="term" value="F:ATP binding"/>
    <property type="evidence" value="ECO:0007669"/>
    <property type="project" value="UniProtKB-KW"/>
</dbReference>
<dbReference type="PROSITE" id="PS50893">
    <property type="entry name" value="ABC_TRANSPORTER_2"/>
    <property type="match status" value="1"/>
</dbReference>
<dbReference type="InterPro" id="IPR050334">
    <property type="entry name" value="Molybdenum_import_ModC"/>
</dbReference>
<dbReference type="InterPro" id="IPR003593">
    <property type="entry name" value="AAA+_ATPase"/>
</dbReference>
<protein>
    <submittedName>
        <fullName evidence="4">ABC-type sulfate/molybdate transport systems, ATPase component</fullName>
    </submittedName>
</protein>
<dbReference type="AlphaFoldDB" id="G8LZQ2"/>
<dbReference type="InterPro" id="IPR017871">
    <property type="entry name" value="ABC_transporter-like_CS"/>
</dbReference>
<dbReference type="GO" id="GO:0016887">
    <property type="term" value="F:ATP hydrolysis activity"/>
    <property type="evidence" value="ECO:0007669"/>
    <property type="project" value="InterPro"/>
</dbReference>
<gene>
    <name evidence="4" type="ordered locus">Clocl_1301</name>
</gene>
<dbReference type="Proteomes" id="UP000005435">
    <property type="component" value="Chromosome"/>
</dbReference>
<dbReference type="KEGG" id="ccl:Clocl_1301"/>
<dbReference type="InterPro" id="IPR003439">
    <property type="entry name" value="ABC_transporter-like_ATP-bd"/>
</dbReference>
<sequence>MELLVNIKKRLPGFTLKVNFKASEQVMGLLGASGSGKSMTLRCIAGIEKPDEGKIVLNDRVLFDSEKGINIPSRLRKVGYLFQNYALFPNMTVEDNIGFGLQKLSKEKRKAVIQEKIEMMKLNGLEKRFPFQLSGGQQQRVALARALAIEPEMLLLDEPFSALDDHLRYLLTKQLIDTLSNYHGITLFVTHNIEEAFRICSELTVLNNGAVESAGKKEDIFRNPDSLSVARITGCKNFSAAKYLSNNELEAVDWGIRLKTDRLITKELKYVGMRAHYVRLALENDRDNVFCCWPSFVNESPFRVTVYLFIGNRPESKQDYHLQWEIPKEKWMEIGREPLPWKICLSPERLIILNR</sequence>
<dbReference type="PANTHER" id="PTHR43514">
    <property type="entry name" value="ABC TRANSPORTER I FAMILY MEMBER 10"/>
    <property type="match status" value="1"/>
</dbReference>
<name>G8LZQ2_ACECE</name>
<proteinExistence type="predicted"/>
<evidence type="ECO:0000313" key="4">
    <source>
        <dbReference type="EMBL" id="AEV67953.1"/>
    </source>
</evidence>
<dbReference type="EMBL" id="CP003065">
    <property type="protein sequence ID" value="AEV67953.1"/>
    <property type="molecule type" value="Genomic_DNA"/>
</dbReference>
<reference evidence="5" key="1">
    <citation type="submission" date="2011-12" db="EMBL/GenBank/DDBJ databases">
        <title>Complete sequence of Clostridium clariflavum DSM 19732.</title>
        <authorList>
            <consortium name="US DOE Joint Genome Institute"/>
            <person name="Lucas S."/>
            <person name="Han J."/>
            <person name="Lapidus A."/>
            <person name="Cheng J.-F."/>
            <person name="Goodwin L."/>
            <person name="Pitluck S."/>
            <person name="Peters L."/>
            <person name="Teshima H."/>
            <person name="Detter J.C."/>
            <person name="Han C."/>
            <person name="Tapia R."/>
            <person name="Land M."/>
            <person name="Hauser L."/>
            <person name="Kyrpides N."/>
            <person name="Ivanova N."/>
            <person name="Pagani I."/>
            <person name="Kitzmiller T."/>
            <person name="Lynd L."/>
            <person name="Izquierdo J."/>
            <person name="Woyke T."/>
        </authorList>
    </citation>
    <scope>NUCLEOTIDE SEQUENCE [LARGE SCALE GENOMIC DNA]</scope>
    <source>
        <strain evidence="5">DSM 19732 / NBRC 101661 / EBR45</strain>
    </source>
</reference>
<dbReference type="HOGENOM" id="CLU_000604_1_1_9"/>
<keyword evidence="5" id="KW-1185">Reference proteome</keyword>
<dbReference type="PROSITE" id="PS00211">
    <property type="entry name" value="ABC_TRANSPORTER_1"/>
    <property type="match status" value="1"/>
</dbReference>
<evidence type="ECO:0000313" key="5">
    <source>
        <dbReference type="Proteomes" id="UP000005435"/>
    </source>
</evidence>
<dbReference type="Gene3D" id="3.40.50.300">
    <property type="entry name" value="P-loop containing nucleotide triphosphate hydrolases"/>
    <property type="match status" value="1"/>
</dbReference>